<name>A0A5J4ZAI6_9ASTE</name>
<evidence type="ECO:0000313" key="2">
    <source>
        <dbReference type="EMBL" id="KAA8514702.1"/>
    </source>
</evidence>
<gene>
    <name evidence="2" type="ORF">F0562_017881</name>
</gene>
<dbReference type="Proteomes" id="UP000325577">
    <property type="component" value="Linkage Group LG9"/>
</dbReference>
<sequence length="72" mass="8025">MRKSSFVTSSKGSKTTPVSGLMFASFNEQKIDPFSLFAGENLRAEDEEAVQFNDEDEYKDEAEDAKRLGLSP</sequence>
<dbReference type="AlphaFoldDB" id="A0A5J4ZAI6"/>
<reference evidence="2 3" key="1">
    <citation type="submission" date="2019-09" db="EMBL/GenBank/DDBJ databases">
        <title>A chromosome-level genome assembly of the Chinese tupelo Nyssa sinensis.</title>
        <authorList>
            <person name="Yang X."/>
            <person name="Kang M."/>
            <person name="Yang Y."/>
            <person name="Xiong H."/>
            <person name="Wang M."/>
            <person name="Zhang Z."/>
            <person name="Wang Z."/>
            <person name="Wu H."/>
            <person name="Ma T."/>
            <person name="Liu J."/>
            <person name="Xi Z."/>
        </authorList>
    </citation>
    <scope>NUCLEOTIDE SEQUENCE [LARGE SCALE GENOMIC DNA]</scope>
    <source>
        <strain evidence="2">J267</strain>
        <tissue evidence="2">Leaf</tissue>
    </source>
</reference>
<protein>
    <submittedName>
        <fullName evidence="2">Uncharacterized protein</fullName>
    </submittedName>
</protein>
<feature type="compositionally biased region" description="Acidic residues" evidence="1">
    <location>
        <begin position="48"/>
        <end position="63"/>
    </location>
</feature>
<evidence type="ECO:0000256" key="1">
    <source>
        <dbReference type="SAM" id="MobiDB-lite"/>
    </source>
</evidence>
<evidence type="ECO:0000313" key="3">
    <source>
        <dbReference type="Proteomes" id="UP000325577"/>
    </source>
</evidence>
<keyword evidence="3" id="KW-1185">Reference proteome</keyword>
<accession>A0A5J4ZAI6</accession>
<feature type="region of interest" description="Disordered" evidence="1">
    <location>
        <begin position="48"/>
        <end position="72"/>
    </location>
</feature>
<organism evidence="2 3">
    <name type="scientific">Nyssa sinensis</name>
    <dbReference type="NCBI Taxonomy" id="561372"/>
    <lineage>
        <taxon>Eukaryota</taxon>
        <taxon>Viridiplantae</taxon>
        <taxon>Streptophyta</taxon>
        <taxon>Embryophyta</taxon>
        <taxon>Tracheophyta</taxon>
        <taxon>Spermatophyta</taxon>
        <taxon>Magnoliopsida</taxon>
        <taxon>eudicotyledons</taxon>
        <taxon>Gunneridae</taxon>
        <taxon>Pentapetalae</taxon>
        <taxon>asterids</taxon>
        <taxon>Cornales</taxon>
        <taxon>Nyssaceae</taxon>
        <taxon>Nyssa</taxon>
    </lineage>
</organism>
<dbReference type="EMBL" id="CM018052">
    <property type="protein sequence ID" value="KAA8514702.1"/>
    <property type="molecule type" value="Genomic_DNA"/>
</dbReference>
<proteinExistence type="predicted"/>